<evidence type="ECO:0000313" key="7">
    <source>
        <dbReference type="Proteomes" id="UP000234456"/>
    </source>
</evidence>
<keyword evidence="6" id="KW-0282">Flagellum</keyword>
<gene>
    <name evidence="6" type="ORF">C0Q88_13275</name>
</gene>
<keyword evidence="2" id="KW-0547">Nucleotide-binding</keyword>
<evidence type="ECO:0000259" key="4">
    <source>
        <dbReference type="Pfam" id="PF07238"/>
    </source>
</evidence>
<dbReference type="GO" id="GO:0035438">
    <property type="term" value="F:cyclic-di-GMP binding"/>
    <property type="evidence" value="ECO:0007669"/>
    <property type="project" value="InterPro"/>
</dbReference>
<evidence type="ECO:0000259" key="5">
    <source>
        <dbReference type="Pfam" id="PF12945"/>
    </source>
</evidence>
<evidence type="ECO:0000313" key="6">
    <source>
        <dbReference type="EMBL" id="PLC42888.1"/>
    </source>
</evidence>
<dbReference type="InterPro" id="IPR009926">
    <property type="entry name" value="T3SS_YcgR_PilZN"/>
</dbReference>
<accession>A0A2N4TT37</accession>
<organism evidence="6 7">
    <name type="scientific">Ralstonia pickettii</name>
    <name type="common">Burkholderia pickettii</name>
    <dbReference type="NCBI Taxonomy" id="329"/>
    <lineage>
        <taxon>Bacteria</taxon>
        <taxon>Pseudomonadati</taxon>
        <taxon>Pseudomonadota</taxon>
        <taxon>Betaproteobacteria</taxon>
        <taxon>Burkholderiales</taxon>
        <taxon>Burkholderiaceae</taxon>
        <taxon>Ralstonia</taxon>
    </lineage>
</organism>
<keyword evidence="6" id="KW-0969">Cilium</keyword>
<dbReference type="SUPFAM" id="SSF141371">
    <property type="entry name" value="PilZ domain-like"/>
    <property type="match status" value="1"/>
</dbReference>
<evidence type="ECO:0000256" key="1">
    <source>
        <dbReference type="ARBA" id="ARBA00022636"/>
    </source>
</evidence>
<reference evidence="6 7" key="1">
    <citation type="submission" date="2017-12" db="EMBL/GenBank/DDBJ databases">
        <title>Draft genome sequence of Ralstonia pickettii 52.</title>
        <authorList>
            <person name="Zheng B."/>
        </authorList>
    </citation>
    <scope>NUCLEOTIDE SEQUENCE [LARGE SCALE GENOMIC DNA]</scope>
    <source>
        <strain evidence="6 7">52</strain>
    </source>
</reference>
<evidence type="ECO:0000256" key="3">
    <source>
        <dbReference type="ARBA" id="ARBA00023143"/>
    </source>
</evidence>
<comment type="caution">
    <text evidence="6">The sequence shown here is derived from an EMBL/GenBank/DDBJ whole genome shotgun (WGS) entry which is preliminary data.</text>
</comment>
<dbReference type="Pfam" id="PF12945">
    <property type="entry name" value="PilZNR"/>
    <property type="match status" value="1"/>
</dbReference>
<evidence type="ECO:0000256" key="2">
    <source>
        <dbReference type="ARBA" id="ARBA00022741"/>
    </source>
</evidence>
<dbReference type="OrthoDB" id="8956452at2"/>
<feature type="domain" description="PilZ" evidence="4">
    <location>
        <begin position="176"/>
        <end position="285"/>
    </location>
</feature>
<dbReference type="Pfam" id="PF07238">
    <property type="entry name" value="PilZ"/>
    <property type="match status" value="1"/>
</dbReference>
<dbReference type="RefSeq" id="WP_102065931.1">
    <property type="nucleotide sequence ID" value="NZ_PKQE01000002.1"/>
</dbReference>
<keyword evidence="1" id="KW-0973">c-di-GMP</keyword>
<dbReference type="InterPro" id="IPR009875">
    <property type="entry name" value="PilZ_domain"/>
</dbReference>
<protein>
    <submittedName>
        <fullName evidence="6">Flagellar brake protein</fullName>
    </submittedName>
</protein>
<dbReference type="Gene3D" id="2.30.110.10">
    <property type="entry name" value="Electron Transport, Fmn-binding Protein, Chain A"/>
    <property type="match status" value="1"/>
</dbReference>
<sequence length="293" mass="31083">MTLQKTRQLTQEDVPVGQPLPFPLADSVGRLLLPAGAVVPDAEDVRLLFHHGPVLALAEGDDVAAAPAASPAEAPPRLGSAGLTVGTVLQVQERSAPLRGLLPCRLIGYIEGEALFVTQPADAKRTLRPEPRDVLILRGFSGRAVFTMMCSVVSVGQFPSPYLVLSAPIKMQKMPLRRAKRVQVRIGARVRAQGQPASAADRVAVIRDICLNGALVQSANPAFQPGDRLALDFNAYVDGQLETFALTGRVASGSPALGATASAFPSFGVEFTLSKEQTAQLSHLIIERLDENA</sequence>
<dbReference type="AlphaFoldDB" id="A0A2N4TT37"/>
<keyword evidence="3" id="KW-0975">Bacterial flagellum</keyword>
<proteinExistence type="predicted"/>
<dbReference type="InterPro" id="IPR012349">
    <property type="entry name" value="Split_barrel_FMN-bd"/>
</dbReference>
<dbReference type="Proteomes" id="UP000234456">
    <property type="component" value="Unassembled WGS sequence"/>
</dbReference>
<keyword evidence="6" id="KW-0966">Cell projection</keyword>
<feature type="domain" description="Type III secretion system flagellar brake protein YcgR PilZN" evidence="5">
    <location>
        <begin position="85"/>
        <end position="168"/>
    </location>
</feature>
<dbReference type="Gene3D" id="2.40.10.220">
    <property type="entry name" value="predicted glycosyltransferase like domains"/>
    <property type="match status" value="1"/>
</dbReference>
<name>A0A2N4TT37_RALPI</name>
<dbReference type="EMBL" id="PKQE01000002">
    <property type="protein sequence ID" value="PLC42888.1"/>
    <property type="molecule type" value="Genomic_DNA"/>
</dbReference>